<sequence length="85" mass="9292">MGEDQMDNFDQLPGTDEVRREEFGEVRDSLLVHIMESPVVADASLATTAAALLSLWYAITESSGACPRCLMEGSMDKLNHTCTVN</sequence>
<dbReference type="EMBL" id="LAZR01001482">
    <property type="protein sequence ID" value="KKN43893.1"/>
    <property type="molecule type" value="Genomic_DNA"/>
</dbReference>
<dbReference type="AlphaFoldDB" id="A0A0F9TR88"/>
<protein>
    <submittedName>
        <fullName evidence="2">Uncharacterized protein</fullName>
    </submittedName>
</protein>
<evidence type="ECO:0000313" key="2">
    <source>
        <dbReference type="EMBL" id="KKN43893.1"/>
    </source>
</evidence>
<name>A0A0F9TR88_9ZZZZ</name>
<proteinExistence type="predicted"/>
<reference evidence="2" key="1">
    <citation type="journal article" date="2015" name="Nature">
        <title>Complex archaea that bridge the gap between prokaryotes and eukaryotes.</title>
        <authorList>
            <person name="Spang A."/>
            <person name="Saw J.H."/>
            <person name="Jorgensen S.L."/>
            <person name="Zaremba-Niedzwiedzka K."/>
            <person name="Martijn J."/>
            <person name="Lind A.E."/>
            <person name="van Eijk R."/>
            <person name="Schleper C."/>
            <person name="Guy L."/>
            <person name="Ettema T.J."/>
        </authorList>
    </citation>
    <scope>NUCLEOTIDE SEQUENCE</scope>
</reference>
<comment type="caution">
    <text evidence="2">The sequence shown here is derived from an EMBL/GenBank/DDBJ whole genome shotgun (WGS) entry which is preliminary data.</text>
</comment>
<organism evidence="2">
    <name type="scientific">marine sediment metagenome</name>
    <dbReference type="NCBI Taxonomy" id="412755"/>
    <lineage>
        <taxon>unclassified sequences</taxon>
        <taxon>metagenomes</taxon>
        <taxon>ecological metagenomes</taxon>
    </lineage>
</organism>
<gene>
    <name evidence="2" type="ORF">LCGC14_0698420</name>
</gene>
<evidence type="ECO:0000256" key="1">
    <source>
        <dbReference type="SAM" id="MobiDB-lite"/>
    </source>
</evidence>
<accession>A0A0F9TR88</accession>
<feature type="region of interest" description="Disordered" evidence="1">
    <location>
        <begin position="1"/>
        <end position="20"/>
    </location>
</feature>